<accession>A0A174EK39</accession>
<dbReference type="EMBL" id="CYZD01000009">
    <property type="protein sequence ID" value="CUO38153.1"/>
    <property type="molecule type" value="Genomic_DNA"/>
</dbReference>
<evidence type="ECO:0008006" key="3">
    <source>
        <dbReference type="Google" id="ProtNLM"/>
    </source>
</evidence>
<dbReference type="InterPro" id="IPR025586">
    <property type="entry name" value="PcfJ"/>
</dbReference>
<organism evidence="1 2">
    <name type="scientific">Blautia obeum</name>
    <dbReference type="NCBI Taxonomy" id="40520"/>
    <lineage>
        <taxon>Bacteria</taxon>
        <taxon>Bacillati</taxon>
        <taxon>Bacillota</taxon>
        <taxon>Clostridia</taxon>
        <taxon>Lachnospirales</taxon>
        <taxon>Lachnospiraceae</taxon>
        <taxon>Blautia</taxon>
    </lineage>
</organism>
<sequence>MRKKRLMELKPLKVMNRHIADAKKTEISLSPLEKQRGEPGKYRMYCRAAVEKGILKVYLFAVTDIEENINFPRYRLFISRKERRFITYDEKLKKWRKALLESILWDVRTNLGNIYVNGCDTKIIQKYLKTIQPAIRALEEFQANIRKEQRIRHDKKLTDSWDQVMKTVSGLPKNWIGWVSKYGITEHYIFYKYQKNGATEGYCTYCKKHVPIRSPKYNQKGRCNVCGQPITFRSVGKSGRFCTKWYRVYLIQRRRKTSGFVLRIFHARTWYKRGGYTDCETTCHEEQRRIFSANGKEISNFVYGLFKQREMRWISYGEPWYYTCCGIQYKGMVYPYTLSDLSRHELKETGLREYALGQKKIDPGKYLYLWKTYPVLEQIVKTGLFQLVDDVLDYRTTDAIKRKGRKPSEFLSVNKKEFRRLRDMNGGVKELKWLQLEKSTGKTIGDEEICWMVKEGFEPNDLKFVLDQMSICQIRHYLVKQSEKSGDDISHVLQVWNDYLSMAKRLGMDIHDSIIYRTRDLQLRHKEAVLKIEEMKRGIRRRELEEKYVGFQKHLIDLKEKYEFSDGEYQVIAPKSIDDILHEGDTLHHCVNKTDTYFDRIVSKESYILFLREKENPKVPFYTLEVEPDGTIRQKRAEFNRQNKDIDKVTSFLTLWQKEIQKRLTKKDRKSTEESRKLRQQNYQEIRDKHVVVHGGAFAGELLADLLEKDLMDLPVESAENEESPTEIAA</sequence>
<evidence type="ECO:0000313" key="1">
    <source>
        <dbReference type="EMBL" id="CUO38153.1"/>
    </source>
</evidence>
<dbReference type="AlphaFoldDB" id="A0A174EK39"/>
<evidence type="ECO:0000313" key="2">
    <source>
        <dbReference type="Proteomes" id="UP000095409"/>
    </source>
</evidence>
<protein>
    <recommendedName>
        <fullName evidence="3">PcfJ-like protein</fullName>
    </recommendedName>
</protein>
<name>A0A174EK39_9FIRM</name>
<dbReference type="Proteomes" id="UP000095409">
    <property type="component" value="Unassembled WGS sequence"/>
</dbReference>
<reference evidence="1 2" key="1">
    <citation type="submission" date="2015-09" db="EMBL/GenBank/DDBJ databases">
        <authorList>
            <consortium name="Pathogen Informatics"/>
        </authorList>
    </citation>
    <scope>NUCLEOTIDE SEQUENCE [LARGE SCALE GENOMIC DNA]</scope>
    <source>
        <strain evidence="1 2">2789STDY5608837</strain>
    </source>
</reference>
<gene>
    <name evidence="1" type="ORF">ERS852394_02074</name>
</gene>
<dbReference type="RefSeq" id="WP_055066223.1">
    <property type="nucleotide sequence ID" value="NZ_CYZD01000009.1"/>
</dbReference>
<dbReference type="Pfam" id="PF14284">
    <property type="entry name" value="PcfJ"/>
    <property type="match status" value="1"/>
</dbReference>
<proteinExistence type="predicted"/>